<proteinExistence type="predicted"/>
<sequence>MENDFCYKIKNYRELAHYHMQLAYFMRNNHQFKTSLILCNLALTSIARALYIYEIRSNSSSQDTIFDDFLLLMHKAPNIDPEIADLVNRIDLLCYSEDGVTIDQKNTDKLIQKTADTLTMVSSKLILPKLK</sequence>
<reference evidence="1" key="1">
    <citation type="submission" date="2021-03" db="EMBL/GenBank/DDBJ databases">
        <title>Antimicrobial resistance genes in bacteria isolated from Japanese honey, and their potential for conferring macrolide and lincosamide resistance in the American foulbrood pathogen Paenibacillus larvae.</title>
        <authorList>
            <person name="Okamoto M."/>
            <person name="Kumagai M."/>
            <person name="Kanamori H."/>
            <person name="Takamatsu D."/>
        </authorList>
    </citation>
    <scope>NUCLEOTIDE SEQUENCE</scope>
    <source>
        <strain evidence="1">J41TS4</strain>
    </source>
</reference>
<gene>
    <name evidence="1" type="ORF">J41TS4_41040</name>
</gene>
<dbReference type="RefSeq" id="WP_049895095.1">
    <property type="nucleotide sequence ID" value="NZ_BORS01000017.1"/>
</dbReference>
<keyword evidence="2" id="KW-1185">Reference proteome</keyword>
<evidence type="ECO:0000313" key="1">
    <source>
        <dbReference type="EMBL" id="GIO44346.1"/>
    </source>
</evidence>
<name>A0A919Y3Q2_9BACL</name>
<accession>A0A919Y3Q2</accession>
<dbReference type="EMBL" id="BORS01000017">
    <property type="protein sequence ID" value="GIO44346.1"/>
    <property type="molecule type" value="Genomic_DNA"/>
</dbReference>
<protein>
    <recommendedName>
        <fullName evidence="3">HEPN domain-containing protein</fullName>
    </recommendedName>
</protein>
<evidence type="ECO:0008006" key="3">
    <source>
        <dbReference type="Google" id="ProtNLM"/>
    </source>
</evidence>
<evidence type="ECO:0000313" key="2">
    <source>
        <dbReference type="Proteomes" id="UP000678895"/>
    </source>
</evidence>
<organism evidence="1 2">
    <name type="scientific">Paenibacillus apis</name>
    <dbReference type="NCBI Taxonomy" id="1792174"/>
    <lineage>
        <taxon>Bacteria</taxon>
        <taxon>Bacillati</taxon>
        <taxon>Bacillota</taxon>
        <taxon>Bacilli</taxon>
        <taxon>Bacillales</taxon>
        <taxon>Paenibacillaceae</taxon>
        <taxon>Paenibacillus</taxon>
    </lineage>
</organism>
<dbReference type="Proteomes" id="UP000678895">
    <property type="component" value="Unassembled WGS sequence"/>
</dbReference>
<dbReference type="AlphaFoldDB" id="A0A919Y3Q2"/>
<comment type="caution">
    <text evidence="1">The sequence shown here is derived from an EMBL/GenBank/DDBJ whole genome shotgun (WGS) entry which is preliminary data.</text>
</comment>